<evidence type="ECO:0000313" key="2">
    <source>
        <dbReference type="EMBL" id="MDQ0479323.1"/>
    </source>
</evidence>
<dbReference type="RefSeq" id="WP_307355409.1">
    <property type="nucleotide sequence ID" value="NZ_BAAACJ010000032.1"/>
</dbReference>
<keyword evidence="1" id="KW-0812">Transmembrane</keyword>
<dbReference type="Proteomes" id="UP001224418">
    <property type="component" value="Unassembled WGS sequence"/>
</dbReference>
<organism evidence="2 3">
    <name type="scientific">Hathewaya limosa</name>
    <name type="common">Clostridium limosum</name>
    <dbReference type="NCBI Taxonomy" id="1536"/>
    <lineage>
        <taxon>Bacteria</taxon>
        <taxon>Bacillati</taxon>
        <taxon>Bacillota</taxon>
        <taxon>Clostridia</taxon>
        <taxon>Eubacteriales</taxon>
        <taxon>Clostridiaceae</taxon>
        <taxon>Hathewaya</taxon>
    </lineage>
</organism>
<protein>
    <recommendedName>
        <fullName evidence="4">DUF3784 domain-containing protein</fullName>
    </recommendedName>
</protein>
<proteinExistence type="predicted"/>
<evidence type="ECO:0000256" key="1">
    <source>
        <dbReference type="SAM" id="Phobius"/>
    </source>
</evidence>
<feature type="transmembrane region" description="Helical" evidence="1">
    <location>
        <begin position="6"/>
        <end position="27"/>
    </location>
</feature>
<reference evidence="2 3" key="1">
    <citation type="submission" date="2023-07" db="EMBL/GenBank/DDBJ databases">
        <title>Genomic Encyclopedia of Type Strains, Phase IV (KMG-IV): sequencing the most valuable type-strain genomes for metagenomic binning, comparative biology and taxonomic classification.</title>
        <authorList>
            <person name="Goeker M."/>
        </authorList>
    </citation>
    <scope>NUCLEOTIDE SEQUENCE [LARGE SCALE GENOMIC DNA]</scope>
    <source>
        <strain evidence="2 3">DSM 1400</strain>
    </source>
</reference>
<gene>
    <name evidence="2" type="ORF">QOZ93_001064</name>
</gene>
<keyword evidence="1" id="KW-0472">Membrane</keyword>
<evidence type="ECO:0008006" key="4">
    <source>
        <dbReference type="Google" id="ProtNLM"/>
    </source>
</evidence>
<name>A0ABU0JQI0_HATLI</name>
<sequence>MNIFWIFIGAFIAILGCIINSFKWGVVTILDENAQKGNKRNEKVFSKWIGANLIMTGGIVVILSLIGIVLKINSTLLVVVALIISVLKIFTGWRSFQPKK</sequence>
<accession>A0ABU0JQI0</accession>
<dbReference type="EMBL" id="JAUSWN010000007">
    <property type="protein sequence ID" value="MDQ0479323.1"/>
    <property type="molecule type" value="Genomic_DNA"/>
</dbReference>
<keyword evidence="3" id="KW-1185">Reference proteome</keyword>
<evidence type="ECO:0000313" key="3">
    <source>
        <dbReference type="Proteomes" id="UP001224418"/>
    </source>
</evidence>
<keyword evidence="1" id="KW-1133">Transmembrane helix</keyword>
<feature type="transmembrane region" description="Helical" evidence="1">
    <location>
        <begin position="48"/>
        <end position="70"/>
    </location>
</feature>
<feature type="transmembrane region" description="Helical" evidence="1">
    <location>
        <begin position="76"/>
        <end position="96"/>
    </location>
</feature>
<comment type="caution">
    <text evidence="2">The sequence shown here is derived from an EMBL/GenBank/DDBJ whole genome shotgun (WGS) entry which is preliminary data.</text>
</comment>